<gene>
    <name evidence="1" type="ORF">AVEN_202615_1</name>
</gene>
<dbReference type="PANTHER" id="PTHR46409">
    <property type="entry name" value="HTH PSQ-TYPE DOMAIN-CONTAINING PROTEIN"/>
    <property type="match status" value="1"/>
</dbReference>
<evidence type="ECO:0000313" key="2">
    <source>
        <dbReference type="Proteomes" id="UP000499080"/>
    </source>
</evidence>
<dbReference type="AlphaFoldDB" id="A0A4Y2TAW7"/>
<protein>
    <submittedName>
        <fullName evidence="1">Uncharacterized protein</fullName>
    </submittedName>
</protein>
<dbReference type="PANTHER" id="PTHR46409:SF1">
    <property type="entry name" value="HTH PSQ-TYPE DOMAIN-CONTAINING PROTEIN"/>
    <property type="match status" value="1"/>
</dbReference>
<organism evidence="1 2">
    <name type="scientific">Araneus ventricosus</name>
    <name type="common">Orbweaver spider</name>
    <name type="synonym">Epeira ventricosa</name>
    <dbReference type="NCBI Taxonomy" id="182803"/>
    <lineage>
        <taxon>Eukaryota</taxon>
        <taxon>Metazoa</taxon>
        <taxon>Ecdysozoa</taxon>
        <taxon>Arthropoda</taxon>
        <taxon>Chelicerata</taxon>
        <taxon>Arachnida</taxon>
        <taxon>Araneae</taxon>
        <taxon>Araneomorphae</taxon>
        <taxon>Entelegynae</taxon>
        <taxon>Araneoidea</taxon>
        <taxon>Araneidae</taxon>
        <taxon>Araneus</taxon>
    </lineage>
</organism>
<comment type="caution">
    <text evidence="1">The sequence shown here is derived from an EMBL/GenBank/DDBJ whole genome shotgun (WGS) entry which is preliminary data.</text>
</comment>
<name>A0A4Y2TAW7_ARAVE</name>
<keyword evidence="2" id="KW-1185">Reference proteome</keyword>
<reference evidence="1 2" key="1">
    <citation type="journal article" date="2019" name="Sci. Rep.">
        <title>Orb-weaving spider Araneus ventricosus genome elucidates the spidroin gene catalogue.</title>
        <authorList>
            <person name="Kono N."/>
            <person name="Nakamura H."/>
            <person name="Ohtoshi R."/>
            <person name="Moran D.A.P."/>
            <person name="Shinohara A."/>
            <person name="Yoshida Y."/>
            <person name="Fujiwara M."/>
            <person name="Mori M."/>
            <person name="Tomita M."/>
            <person name="Arakawa K."/>
        </authorList>
    </citation>
    <scope>NUCLEOTIDE SEQUENCE [LARGE SCALE GENOMIC DNA]</scope>
</reference>
<evidence type="ECO:0000313" key="1">
    <source>
        <dbReference type="EMBL" id="GBN97717.1"/>
    </source>
</evidence>
<proteinExistence type="predicted"/>
<dbReference type="Proteomes" id="UP000499080">
    <property type="component" value="Unassembled WGS sequence"/>
</dbReference>
<dbReference type="EMBL" id="BGPR01027302">
    <property type="protein sequence ID" value="GBN97717.1"/>
    <property type="molecule type" value="Genomic_DNA"/>
</dbReference>
<sequence>MILKPKISVSLSLSYRITTASLTFIHVRDAVWSGSLEMGSMVQALPSSPGHGKKLHGPSQSPVSRVQVQGPSFFLCSPSSGSAQNIGNISLSDLNETGFLLHELDVIGCDVTVTNTGWKTGVICQIEKQVKRQLLWGVCLLQFNELPFRHLFLNLDGETTAPISFSGPLATRFSKCEKLPVLNFKSSKCKILEIERKILSKDQQYLLDISYAIKSGSSPEDLTVREPGPVSLSRWLTTANRALRLYLSIENPADEHKILVSFFLKSHMPVWFHIKKKKLLLSMIVDKRDHIIELGFRIIIKARYLASKRKSVRSFQPPKTKFLVTDYIEMIHWNTITLAPPPLLKRFSNQEIWSKIRSGGTAAEWNFGKFPCHAQAAKRYIKLITKASKTEVRIPEMVL</sequence>
<accession>A0A4Y2TAW7</accession>